<feature type="compositionally biased region" description="Acidic residues" evidence="1">
    <location>
        <begin position="107"/>
        <end position="119"/>
    </location>
</feature>
<gene>
    <name evidence="2" type="ORF">CANTEDRAFT_113677</name>
</gene>
<dbReference type="EMBL" id="GL996515">
    <property type="protein sequence ID" value="EGV64929.1"/>
    <property type="molecule type" value="Genomic_DNA"/>
</dbReference>
<dbReference type="Proteomes" id="UP000000707">
    <property type="component" value="Unassembled WGS sequence"/>
</dbReference>
<evidence type="ECO:0000256" key="1">
    <source>
        <dbReference type="SAM" id="MobiDB-lite"/>
    </source>
</evidence>
<evidence type="ECO:0000313" key="3">
    <source>
        <dbReference type="Proteomes" id="UP000000707"/>
    </source>
</evidence>
<organism evidence="3">
    <name type="scientific">Candida tenuis (strain ATCC 10573 / BCRC 21748 / CBS 615 / JCM 9827 / NBRC 10315 / NRRL Y-1498 / VKM Y-70)</name>
    <name type="common">Yeast</name>
    <name type="synonym">Yamadazyma tenuis</name>
    <dbReference type="NCBI Taxonomy" id="590646"/>
    <lineage>
        <taxon>Eukaryota</taxon>
        <taxon>Fungi</taxon>
        <taxon>Dikarya</taxon>
        <taxon>Ascomycota</taxon>
        <taxon>Saccharomycotina</taxon>
        <taxon>Pichiomycetes</taxon>
        <taxon>Debaryomycetaceae</taxon>
        <taxon>Yamadazyma</taxon>
    </lineage>
</organism>
<accession>G3B1B1</accession>
<dbReference type="STRING" id="590646.G3B1B1"/>
<keyword evidence="3" id="KW-1185">Reference proteome</keyword>
<feature type="region of interest" description="Disordered" evidence="1">
    <location>
        <begin position="93"/>
        <end position="119"/>
    </location>
</feature>
<protein>
    <submittedName>
        <fullName evidence="2">Uncharacterized protein</fullName>
    </submittedName>
</protein>
<dbReference type="OrthoDB" id="5563016at2759"/>
<sequence>MFDDMLTAFDEKLERVGRKNTIKPKTLTITEPFLKDDELTRDQIEDQQLKDKLLYPLSRSNSDEYIDENLQFLKEELIWPIDTVADVKSFRSVEEPAKPVESNESNESNESEEVIGGEEDVFFIDKEQLNNLFN</sequence>
<evidence type="ECO:0000313" key="2">
    <source>
        <dbReference type="EMBL" id="EGV64929.1"/>
    </source>
</evidence>
<dbReference type="AlphaFoldDB" id="G3B1B1"/>
<reference evidence="2 3" key="1">
    <citation type="journal article" date="2011" name="Proc. Natl. Acad. Sci. U.S.A.">
        <title>Comparative genomics of xylose-fermenting fungi for enhanced biofuel production.</title>
        <authorList>
            <person name="Wohlbach D.J."/>
            <person name="Kuo A."/>
            <person name="Sato T.K."/>
            <person name="Potts K.M."/>
            <person name="Salamov A.A."/>
            <person name="LaButti K.M."/>
            <person name="Sun H."/>
            <person name="Clum A."/>
            <person name="Pangilinan J.L."/>
            <person name="Lindquist E.A."/>
            <person name="Lucas S."/>
            <person name="Lapidus A."/>
            <person name="Jin M."/>
            <person name="Gunawan C."/>
            <person name="Balan V."/>
            <person name="Dale B.E."/>
            <person name="Jeffries T.W."/>
            <person name="Zinkel R."/>
            <person name="Barry K.W."/>
            <person name="Grigoriev I.V."/>
            <person name="Gasch A.P."/>
        </authorList>
    </citation>
    <scope>NUCLEOTIDE SEQUENCE [LARGE SCALE GENOMIC DNA]</scope>
    <source>
        <strain evidence="3">ATCC 10573 / BCRC 21748 / CBS 615 / JCM 9827 / NBRC 10315 / NRRL Y-1498 / VKM Y-70</strain>
    </source>
</reference>
<feature type="non-terminal residue" evidence="2">
    <location>
        <position position="134"/>
    </location>
</feature>
<dbReference type="HOGENOM" id="CLU_1901166_0_0_1"/>
<proteinExistence type="predicted"/>
<name>G3B1B1_CANTC</name>